<name>A0ABP0TAC9_9BRYO</name>
<dbReference type="SUPFAM" id="SSF53098">
    <property type="entry name" value="Ribonuclease H-like"/>
    <property type="match status" value="1"/>
</dbReference>
<sequence>MYFDVDDESDSDDEAKEVEATVCRDGRRRPDLTPLEIKKRALSIFVPVQDFSPERSAYALVAAYEVAIKNGSLFDMVIEFTSLGLTFRLTSRLAQSTKELTGMACYSGCNRRKVSSFLRVMCALNLQMLSDVLFDCWAFSLALDGATHQSTSYLDIRVRFWAGDNIHNFHLLALPMNERHTGQSMFDMIVKVLDVICLGWRDSLIGVATDGAKNMTGRHVCLLTFLDNATGPNFIRVWCGAHQLDLIMADVYDNLLKEDFYSNVVSLIGYLRRQQNLIADMKTTCPKVALTCWLSMIKVMSWFKKHRIAVLAYLDKKLPPCRPSAAWWVLMMAVHSFAQEASLVFMRLQGMTTLVSQQVAELSNLSQTFCRLVGGKGPLLQSELQAMTEATVGSGDLISTREFAAPLSSVEQFVRGLGTFMFLKLDEIPFENGARHHVLRLVDSAFLLAALQLTSITARQNCANEQAATNDQLPPVMPHELVKYGRSQFCVTVRKHILRLQAAKFTPQHIETIEEEHGELIRCYHAEDNLRLVINAYNHKTLFMDGWGLLGSRFSALFEFAGGLASVFPNTSTVEADFSRLRRKKDIFRQSLSDFGLECVLHAQQHKRLLQLTAKK</sequence>
<evidence type="ECO:0000313" key="2">
    <source>
        <dbReference type="Proteomes" id="UP001497512"/>
    </source>
</evidence>
<dbReference type="PANTHER" id="PTHR37067">
    <property type="entry name" value="PX DOMAIN-CONTAINING PROTEIN"/>
    <property type="match status" value="1"/>
</dbReference>
<dbReference type="InterPro" id="IPR012337">
    <property type="entry name" value="RNaseH-like_sf"/>
</dbReference>
<proteinExistence type="predicted"/>
<dbReference type="PANTHER" id="PTHR37067:SF3">
    <property type="entry name" value="PX DOMAIN-CONTAINING PROTEIN"/>
    <property type="match status" value="1"/>
</dbReference>
<dbReference type="Proteomes" id="UP001497512">
    <property type="component" value="Chromosome 1"/>
</dbReference>
<dbReference type="EMBL" id="OZ019893">
    <property type="protein sequence ID" value="CAK9190921.1"/>
    <property type="molecule type" value="Genomic_DNA"/>
</dbReference>
<keyword evidence="2" id="KW-1185">Reference proteome</keyword>
<accession>A0ABP0TAC9</accession>
<evidence type="ECO:0000313" key="1">
    <source>
        <dbReference type="EMBL" id="CAK9190921.1"/>
    </source>
</evidence>
<organism evidence="1 2">
    <name type="scientific">Sphagnum troendelagicum</name>
    <dbReference type="NCBI Taxonomy" id="128251"/>
    <lineage>
        <taxon>Eukaryota</taxon>
        <taxon>Viridiplantae</taxon>
        <taxon>Streptophyta</taxon>
        <taxon>Embryophyta</taxon>
        <taxon>Bryophyta</taxon>
        <taxon>Sphagnophytina</taxon>
        <taxon>Sphagnopsida</taxon>
        <taxon>Sphagnales</taxon>
        <taxon>Sphagnaceae</taxon>
        <taxon>Sphagnum</taxon>
    </lineage>
</organism>
<evidence type="ECO:0008006" key="3">
    <source>
        <dbReference type="Google" id="ProtNLM"/>
    </source>
</evidence>
<gene>
    <name evidence="1" type="ORF">CSSPTR1EN2_LOCUS1132</name>
</gene>
<protein>
    <recommendedName>
        <fullName evidence="3">Transposase</fullName>
    </recommendedName>
</protein>
<reference evidence="1 2" key="1">
    <citation type="submission" date="2024-02" db="EMBL/GenBank/DDBJ databases">
        <authorList>
            <consortium name="ELIXIR-Norway"/>
            <consortium name="Elixir Norway"/>
        </authorList>
    </citation>
    <scope>NUCLEOTIDE SEQUENCE [LARGE SCALE GENOMIC DNA]</scope>
</reference>